<evidence type="ECO:0000256" key="3">
    <source>
        <dbReference type="ARBA" id="ARBA00022525"/>
    </source>
</evidence>
<dbReference type="GO" id="GO:0034722">
    <property type="term" value="F:gamma-glutamyl-peptidase activity"/>
    <property type="evidence" value="ECO:0007669"/>
    <property type="project" value="UniProtKB-UniRule"/>
</dbReference>
<gene>
    <name evidence="11" type="primary">Ggh</name>
</gene>
<sequence>MASLGRLLCVVVVFCWALSLGLPKHHKRAAKKPIIGIVMQKCQSKEMQNLGKYYLAASYVKYIESAGGRVMPVRTDLTFAEYSHIFRSINGLLLPGGSVSLVHSEYAHVAKIFYKMAIQSFDDGDYFPLWGTCLGFEELSYLISGECLLTLTDTFSKALPLNFTKGAIQSRMFHNFPPDLLLSLAIEPLTANFHKWSLSMQNFTMNSRLMKFFNVLTTNTDGNLEFVSSMEGYKYPVYGVQWHPEKAPYEWDSKGISNAPNAVKTAFYLAEFFVSEARKNNHHFESPSEEKESLIYQFSPVYTKNFSSFQQCYMFD</sequence>
<proteinExistence type="inferred from homology"/>
<dbReference type="Pfam" id="PF07722">
    <property type="entry name" value="Peptidase_C26"/>
    <property type="match status" value="1"/>
</dbReference>
<dbReference type="PANTHER" id="PTHR11315">
    <property type="entry name" value="PROTEASE FAMILY C26 GAMMA-GLUTAMYL HYDROLASE"/>
    <property type="match status" value="1"/>
</dbReference>
<dbReference type="GeneID" id="105980440"/>
<feature type="chain" id="PRO_5010164456" description="folate gamma-glutamyl hydrolase" evidence="9">
    <location>
        <begin position="22"/>
        <end position="316"/>
    </location>
</feature>
<evidence type="ECO:0000313" key="11">
    <source>
        <dbReference type="RefSeq" id="XP_012864728.1"/>
    </source>
</evidence>
<evidence type="ECO:0000256" key="7">
    <source>
        <dbReference type="PIRSR" id="PIRSR615527-1"/>
    </source>
</evidence>
<comment type="similarity">
    <text evidence="2">Belongs to the peptidase C26 family.</text>
</comment>
<accession>A0A1S3EK16</accession>
<comment type="subcellular location">
    <subcellularLocation>
        <location evidence="1">Secreted</location>
        <location evidence="1">Extracellular space</location>
    </subcellularLocation>
</comment>
<keyword evidence="10" id="KW-1185">Reference proteome</keyword>
<dbReference type="OrthoDB" id="64220at2759"/>
<dbReference type="EC" id="3.4.19.9" evidence="8"/>
<evidence type="ECO:0000256" key="6">
    <source>
        <dbReference type="ARBA" id="ARBA00052581"/>
    </source>
</evidence>
<dbReference type="GO" id="GO:0005773">
    <property type="term" value="C:vacuole"/>
    <property type="evidence" value="ECO:0007669"/>
    <property type="project" value="TreeGrafter"/>
</dbReference>
<dbReference type="RefSeq" id="XP_012864728.1">
    <property type="nucleotide sequence ID" value="XM_013009274.1"/>
</dbReference>
<dbReference type="CTD" id="8836"/>
<feature type="signal peptide" evidence="9">
    <location>
        <begin position="1"/>
        <end position="21"/>
    </location>
</feature>
<dbReference type="PROSITE" id="PS51275">
    <property type="entry name" value="PEPTIDASE_C26_GGH"/>
    <property type="match status" value="1"/>
</dbReference>
<reference evidence="11" key="1">
    <citation type="submission" date="2025-08" db="UniProtKB">
        <authorList>
            <consortium name="RefSeq"/>
        </authorList>
    </citation>
    <scope>IDENTIFICATION</scope>
    <source>
        <tissue evidence="11">Kidney</tissue>
    </source>
</reference>
<organism evidence="10 11">
    <name type="scientific">Dipodomys ordii</name>
    <name type="common">Ord's kangaroo rat</name>
    <dbReference type="NCBI Taxonomy" id="10020"/>
    <lineage>
        <taxon>Eukaryota</taxon>
        <taxon>Metazoa</taxon>
        <taxon>Chordata</taxon>
        <taxon>Craniata</taxon>
        <taxon>Vertebrata</taxon>
        <taxon>Euteleostomi</taxon>
        <taxon>Mammalia</taxon>
        <taxon>Eutheria</taxon>
        <taxon>Euarchontoglires</taxon>
        <taxon>Glires</taxon>
        <taxon>Rodentia</taxon>
        <taxon>Castorimorpha</taxon>
        <taxon>Heteromyidae</taxon>
        <taxon>Dipodomyinae</taxon>
        <taxon>Dipodomys</taxon>
    </lineage>
</organism>
<keyword evidence="4 9" id="KW-0732">Signal</keyword>
<evidence type="ECO:0000256" key="5">
    <source>
        <dbReference type="ARBA" id="ARBA00022801"/>
    </source>
</evidence>
<evidence type="ECO:0000256" key="8">
    <source>
        <dbReference type="PROSITE-ProRule" id="PRU00607"/>
    </source>
</evidence>
<dbReference type="GO" id="GO:0005615">
    <property type="term" value="C:extracellular space"/>
    <property type="evidence" value="ECO:0007669"/>
    <property type="project" value="Ensembl"/>
</dbReference>
<dbReference type="Gene3D" id="3.40.50.880">
    <property type="match status" value="1"/>
</dbReference>
<evidence type="ECO:0000256" key="4">
    <source>
        <dbReference type="ARBA" id="ARBA00022729"/>
    </source>
</evidence>
<dbReference type="InterPro" id="IPR011697">
    <property type="entry name" value="Peptidase_C26"/>
</dbReference>
<dbReference type="KEGG" id="dord:105980440"/>
<feature type="active site" description="Nucleophile" evidence="7 8">
    <location>
        <position position="133"/>
    </location>
</feature>
<dbReference type="SUPFAM" id="SSF52317">
    <property type="entry name" value="Class I glutamine amidotransferase-like"/>
    <property type="match status" value="1"/>
</dbReference>
<keyword evidence="5 8" id="KW-0378">Hydrolase</keyword>
<dbReference type="InterPro" id="IPR029062">
    <property type="entry name" value="Class_I_gatase-like"/>
</dbReference>
<dbReference type="FunCoup" id="A0A1S3EK16">
    <property type="interactions" value="410"/>
</dbReference>
<evidence type="ECO:0000256" key="2">
    <source>
        <dbReference type="ARBA" id="ARBA00011083"/>
    </source>
</evidence>
<name>A0A1S3EK16_DIPOR</name>
<evidence type="ECO:0000256" key="9">
    <source>
        <dbReference type="SAM" id="SignalP"/>
    </source>
</evidence>
<keyword evidence="3" id="KW-0964">Secreted</keyword>
<feature type="active site" evidence="8">
    <location>
        <position position="243"/>
    </location>
</feature>
<dbReference type="InterPro" id="IPR015527">
    <property type="entry name" value="Pept_C26_g-glut_hydrolase"/>
</dbReference>
<dbReference type="InParanoid" id="A0A1S3EK16"/>
<protein>
    <recommendedName>
        <fullName evidence="8">folate gamma-glutamyl hydrolase</fullName>
        <ecNumber evidence="8">3.4.19.9</ecNumber>
    </recommendedName>
</protein>
<dbReference type="PROSITE" id="PS51273">
    <property type="entry name" value="GATASE_TYPE_1"/>
    <property type="match status" value="1"/>
</dbReference>
<dbReference type="OMA" id="EPVSSHF"/>
<evidence type="ECO:0000256" key="1">
    <source>
        <dbReference type="ARBA" id="ARBA00004239"/>
    </source>
</evidence>
<dbReference type="PANTHER" id="PTHR11315:SF20">
    <property type="entry name" value="GAMMA-GLUTAMYL HYDROLASE"/>
    <property type="match status" value="1"/>
</dbReference>
<dbReference type="AlphaFoldDB" id="A0A1S3EK16"/>
<dbReference type="Proteomes" id="UP000081671">
    <property type="component" value="Unplaced"/>
</dbReference>
<comment type="catalytic activity">
    <reaction evidence="6">
        <text>(6S)-5,6,7,8-tetrahydrofolyl-(gamma-L-Glu)(n) + (n-1) H2O = (6S)-5,6,7,8-tetrahydrofolate + (n-1) L-glutamate</text>
        <dbReference type="Rhea" id="RHEA:56784"/>
        <dbReference type="Rhea" id="RHEA-COMP:14738"/>
        <dbReference type="ChEBI" id="CHEBI:15377"/>
        <dbReference type="ChEBI" id="CHEBI:29985"/>
        <dbReference type="ChEBI" id="CHEBI:57453"/>
        <dbReference type="ChEBI" id="CHEBI:141005"/>
        <dbReference type="EC" id="3.4.19.9"/>
    </reaction>
    <physiologicalReaction direction="left-to-right" evidence="6">
        <dbReference type="Rhea" id="RHEA:56785"/>
    </physiologicalReaction>
</comment>
<dbReference type="GO" id="GO:0046900">
    <property type="term" value="P:tetrahydrofolylpolyglutamate metabolic process"/>
    <property type="evidence" value="ECO:0007669"/>
    <property type="project" value="TreeGrafter"/>
</dbReference>
<evidence type="ECO:0000313" key="10">
    <source>
        <dbReference type="Proteomes" id="UP000081671"/>
    </source>
</evidence>
<dbReference type="FunFam" id="3.40.50.880:FF:000024">
    <property type="entry name" value="Folate gamma-glutamyl hydrolase"/>
    <property type="match status" value="1"/>
</dbReference>
<feature type="active site" description="Proton donor" evidence="7">
    <location>
        <position position="243"/>
    </location>
</feature>
<dbReference type="STRING" id="10020.ENSDORP00000014232"/>